<evidence type="ECO:0000313" key="7">
    <source>
        <dbReference type="Proteomes" id="UP000005566"/>
    </source>
</evidence>
<keyword evidence="2" id="KW-0125">Carotenoid biosynthesis</keyword>
<protein>
    <submittedName>
        <fullName evidence="6">Beta-carotene hydroxylase</fullName>
    </submittedName>
</protein>
<dbReference type="Pfam" id="PF04116">
    <property type="entry name" value="FA_hydroxylase"/>
    <property type="match status" value="1"/>
</dbReference>
<gene>
    <name evidence="6" type="ORF">HJ01_00081</name>
</gene>
<evidence type="ECO:0000256" key="4">
    <source>
        <dbReference type="SAM" id="Phobius"/>
    </source>
</evidence>
<sequence length="117" mass="14197">MWYFHADHHQPKYANVFERNDIFFVIFALPSMVLFYFGVEGGINYLFFIGLGITFYGFCYFMIHDVLIHQRFKWFKKTNNKYLIGLRKAHKVHHKHLGKEHGECFGMLFVPFKYYKI</sequence>
<evidence type="ECO:0000256" key="3">
    <source>
        <dbReference type="ARBA" id="ARBA00023002"/>
    </source>
</evidence>
<dbReference type="PATRIC" id="fig|1086011.3.peg.78"/>
<keyword evidence="4" id="KW-0812">Transmembrane</keyword>
<evidence type="ECO:0000256" key="2">
    <source>
        <dbReference type="ARBA" id="ARBA00022746"/>
    </source>
</evidence>
<keyword evidence="4" id="KW-1133">Transmembrane helix</keyword>
<name>H7FLN3_FLAFP</name>
<reference evidence="6 7" key="1">
    <citation type="journal article" date="2014" name="Acta Crystallogr. D">
        <title>Structure-based characterization and antifreeze properties of a hyperactive ice-binding protein from the Antarctic bacterium Flavobacterium frigoris PS1.</title>
        <authorList>
            <person name="Do H."/>
            <person name="Kim S.J."/>
            <person name="Kim H.J."/>
            <person name="Lee J.H."/>
        </authorList>
    </citation>
    <scope>NUCLEOTIDE SEQUENCE [LARGE SCALE GENOMIC DNA]</scope>
    <source>
        <strain evidence="6 7">PS1</strain>
    </source>
</reference>
<feature type="transmembrane region" description="Helical" evidence="4">
    <location>
        <begin position="45"/>
        <end position="67"/>
    </location>
</feature>
<evidence type="ECO:0000259" key="5">
    <source>
        <dbReference type="Pfam" id="PF04116"/>
    </source>
</evidence>
<comment type="caution">
    <text evidence="6">The sequence shown here is derived from an EMBL/GenBank/DDBJ whole genome shotgun (WGS) entry which is preliminary data.</text>
</comment>
<evidence type="ECO:0000256" key="1">
    <source>
        <dbReference type="ARBA" id="ARBA00009324"/>
    </source>
</evidence>
<dbReference type="STRING" id="1086011.HJ01_00081"/>
<dbReference type="GO" id="GO:0016123">
    <property type="term" value="P:xanthophyll biosynthetic process"/>
    <property type="evidence" value="ECO:0007669"/>
    <property type="project" value="TreeGrafter"/>
</dbReference>
<dbReference type="PANTHER" id="PTHR31899:SF9">
    <property type="entry name" value="BETA-CAROTENE 3-HYDROXYLASE 1, CHLOROPLASTIC"/>
    <property type="match status" value="1"/>
</dbReference>
<keyword evidence="3" id="KW-0560">Oxidoreductase</keyword>
<dbReference type="GO" id="GO:0016119">
    <property type="term" value="P:carotene metabolic process"/>
    <property type="evidence" value="ECO:0007669"/>
    <property type="project" value="TreeGrafter"/>
</dbReference>
<feature type="domain" description="Fatty acid hydroxylase" evidence="5">
    <location>
        <begin position="1"/>
        <end position="106"/>
    </location>
</feature>
<dbReference type="EMBL" id="AHKF01000004">
    <property type="protein sequence ID" value="EIA10575.1"/>
    <property type="molecule type" value="Genomic_DNA"/>
</dbReference>
<proteinExistence type="inferred from homology"/>
<dbReference type="InterPro" id="IPR006694">
    <property type="entry name" value="Fatty_acid_hydroxylase"/>
</dbReference>
<dbReference type="AlphaFoldDB" id="H7FLN3"/>
<organism evidence="6 7">
    <name type="scientific">Flavobacterium frigoris (strain PS1)</name>
    <dbReference type="NCBI Taxonomy" id="1086011"/>
    <lineage>
        <taxon>Bacteria</taxon>
        <taxon>Pseudomonadati</taxon>
        <taxon>Bacteroidota</taxon>
        <taxon>Flavobacteriia</taxon>
        <taxon>Flavobacteriales</taxon>
        <taxon>Flavobacteriaceae</taxon>
        <taxon>Flavobacterium</taxon>
    </lineage>
</organism>
<comment type="similarity">
    <text evidence="1">Belongs to the sterol desaturase family.</text>
</comment>
<accession>H7FLN3</accession>
<dbReference type="GO" id="GO:0010291">
    <property type="term" value="F:beta-carotene 3-hydroxylase activity"/>
    <property type="evidence" value="ECO:0007669"/>
    <property type="project" value="TreeGrafter"/>
</dbReference>
<dbReference type="PANTHER" id="PTHR31899">
    <property type="entry name" value="BETA-CAROTENE 3-HYDROXYLASE 1, CHLOROPLASTIC"/>
    <property type="match status" value="1"/>
</dbReference>
<keyword evidence="7" id="KW-1185">Reference proteome</keyword>
<dbReference type="eggNOG" id="COG3000">
    <property type="taxonomic scope" value="Bacteria"/>
</dbReference>
<dbReference type="Proteomes" id="UP000005566">
    <property type="component" value="Unassembled WGS sequence"/>
</dbReference>
<keyword evidence="4" id="KW-0472">Membrane</keyword>
<feature type="transmembrane region" description="Helical" evidence="4">
    <location>
        <begin position="21"/>
        <end position="39"/>
    </location>
</feature>
<dbReference type="GO" id="GO:0005506">
    <property type="term" value="F:iron ion binding"/>
    <property type="evidence" value="ECO:0007669"/>
    <property type="project" value="InterPro"/>
</dbReference>
<evidence type="ECO:0000313" key="6">
    <source>
        <dbReference type="EMBL" id="EIA10575.1"/>
    </source>
</evidence>
<dbReference type="InterPro" id="IPR045019">
    <property type="entry name" value="BETA-OHASE-like"/>
</dbReference>